<evidence type="ECO:0000313" key="4">
    <source>
        <dbReference type="EMBL" id="SPF69204.1"/>
    </source>
</evidence>
<protein>
    <submittedName>
        <fullName evidence="4">ABC transporter periplasmic binding domain</fullName>
    </submittedName>
</protein>
<gene>
    <name evidence="4" type="ORF">PROPJV5_2165</name>
</gene>
<dbReference type="InterPro" id="IPR050902">
    <property type="entry name" value="ABC_Transporter_SBP"/>
</dbReference>
<dbReference type="RefSeq" id="WP_239018471.1">
    <property type="nucleotide sequence ID" value="NZ_OMOH01000010.1"/>
</dbReference>
<proteinExistence type="inferred from homology"/>
<feature type="region of interest" description="Disordered" evidence="2">
    <location>
        <begin position="12"/>
        <end position="37"/>
    </location>
</feature>
<accession>A0A375I712</accession>
<dbReference type="Proteomes" id="UP000265962">
    <property type="component" value="Unassembled WGS sequence"/>
</dbReference>
<dbReference type="PANTHER" id="PTHR30535:SF4">
    <property type="entry name" value="HEMIN-BINDING PERIPLASMIC PROTEIN HMUT"/>
    <property type="match status" value="1"/>
</dbReference>
<evidence type="ECO:0000256" key="1">
    <source>
        <dbReference type="ARBA" id="ARBA00008814"/>
    </source>
</evidence>
<dbReference type="Pfam" id="PF01497">
    <property type="entry name" value="Peripla_BP_2"/>
    <property type="match status" value="1"/>
</dbReference>
<evidence type="ECO:0000259" key="3">
    <source>
        <dbReference type="PROSITE" id="PS50983"/>
    </source>
</evidence>
<name>A0A375I712_9ACTN</name>
<feature type="compositionally biased region" description="Low complexity" evidence="2">
    <location>
        <begin position="12"/>
        <end position="24"/>
    </location>
</feature>
<organism evidence="4 5">
    <name type="scientific">Propionibacterium ruminifibrarum</name>
    <dbReference type="NCBI Taxonomy" id="1962131"/>
    <lineage>
        <taxon>Bacteria</taxon>
        <taxon>Bacillati</taxon>
        <taxon>Actinomycetota</taxon>
        <taxon>Actinomycetes</taxon>
        <taxon>Propionibacteriales</taxon>
        <taxon>Propionibacteriaceae</taxon>
        <taxon>Propionibacterium</taxon>
    </lineage>
</organism>
<dbReference type="AlphaFoldDB" id="A0A375I712"/>
<sequence>MGLVLSMTLLSGCSSSDTSSGDDSANASPTPTSTHMALPEGWSWVEGTDIPSVTADPQLPTSVTVTDVSKVIVGGEDIADIMAAMGLADDVYAAPTNSVAEAATSAPVQYEYSQKTGTEGLLSVDGSLFIGNQLQRHSGVAGQFRDAGVPAVVVDNKLSVPDKIRAVGSYIGDAEAGEQLADAVQTQLDEANASAADSSAQGLRVLVVTATGAGGQNSVVGSGTAAADIVSAVGAIDVGVEMGLTGYSVEYSDEGLLQAAPDVIVMGDGDLEAWGGIEGFEAAFPTLATTPAGQSNRYIVMPSEQIKVSGAGTGAGAQALAEALAAIEK</sequence>
<dbReference type="InterPro" id="IPR002491">
    <property type="entry name" value="ABC_transptr_periplasmic_BD"/>
</dbReference>
<evidence type="ECO:0000313" key="5">
    <source>
        <dbReference type="Proteomes" id="UP000265962"/>
    </source>
</evidence>
<evidence type="ECO:0000256" key="2">
    <source>
        <dbReference type="SAM" id="MobiDB-lite"/>
    </source>
</evidence>
<dbReference type="Gene3D" id="3.40.50.1980">
    <property type="entry name" value="Nitrogenase molybdenum iron protein domain"/>
    <property type="match status" value="2"/>
</dbReference>
<comment type="similarity">
    <text evidence="1">Belongs to the bacterial solute-binding protein 8 family.</text>
</comment>
<dbReference type="EMBL" id="OMOH01000010">
    <property type="protein sequence ID" value="SPF69204.1"/>
    <property type="molecule type" value="Genomic_DNA"/>
</dbReference>
<keyword evidence="5" id="KW-1185">Reference proteome</keyword>
<reference evidence="5" key="1">
    <citation type="submission" date="2018-02" db="EMBL/GenBank/DDBJ databases">
        <authorList>
            <person name="Hornung B."/>
        </authorList>
    </citation>
    <scope>NUCLEOTIDE SEQUENCE [LARGE SCALE GENOMIC DNA]</scope>
</reference>
<dbReference type="SUPFAM" id="SSF53807">
    <property type="entry name" value="Helical backbone' metal receptor"/>
    <property type="match status" value="1"/>
</dbReference>
<feature type="compositionally biased region" description="Polar residues" evidence="2">
    <location>
        <begin position="25"/>
        <end position="35"/>
    </location>
</feature>
<dbReference type="PANTHER" id="PTHR30535">
    <property type="entry name" value="VITAMIN B12-BINDING PROTEIN"/>
    <property type="match status" value="1"/>
</dbReference>
<dbReference type="PROSITE" id="PS50983">
    <property type="entry name" value="FE_B12_PBP"/>
    <property type="match status" value="1"/>
</dbReference>
<feature type="domain" description="Fe/B12 periplasmic-binding" evidence="3">
    <location>
        <begin position="70"/>
        <end position="329"/>
    </location>
</feature>